<keyword evidence="6 12" id="KW-0658">Purine biosynthesis</keyword>
<name>A0A1G2C8A6_9BACT</name>
<dbReference type="GO" id="GO:0046872">
    <property type="term" value="F:metal ion binding"/>
    <property type="evidence" value="ECO:0007669"/>
    <property type="project" value="UniProtKB-KW"/>
</dbReference>
<feature type="domain" description="ATP-grasp" evidence="14">
    <location>
        <begin position="109"/>
        <end position="315"/>
    </location>
</feature>
<keyword evidence="4" id="KW-0479">Metal-binding</keyword>
<dbReference type="Pfam" id="PF02843">
    <property type="entry name" value="GARS_C"/>
    <property type="match status" value="1"/>
</dbReference>
<evidence type="ECO:0000256" key="2">
    <source>
        <dbReference type="ARBA" id="ARBA00013255"/>
    </source>
</evidence>
<dbReference type="PANTHER" id="PTHR43472">
    <property type="entry name" value="PHOSPHORIBOSYLAMINE--GLYCINE LIGASE"/>
    <property type="match status" value="1"/>
</dbReference>
<keyword evidence="8" id="KW-0464">Manganese</keyword>
<dbReference type="InterPro" id="IPR020562">
    <property type="entry name" value="PRibGlycinamide_synth_N"/>
</dbReference>
<evidence type="ECO:0000256" key="5">
    <source>
        <dbReference type="ARBA" id="ARBA00022741"/>
    </source>
</evidence>
<dbReference type="NCBIfam" id="TIGR00877">
    <property type="entry name" value="purD"/>
    <property type="match status" value="1"/>
</dbReference>
<comment type="catalytic activity">
    <reaction evidence="12">
        <text>5-phospho-beta-D-ribosylamine + glycine + ATP = N(1)-(5-phospho-beta-D-ribosyl)glycinamide + ADP + phosphate + H(+)</text>
        <dbReference type="Rhea" id="RHEA:17453"/>
        <dbReference type="ChEBI" id="CHEBI:15378"/>
        <dbReference type="ChEBI" id="CHEBI:30616"/>
        <dbReference type="ChEBI" id="CHEBI:43474"/>
        <dbReference type="ChEBI" id="CHEBI:57305"/>
        <dbReference type="ChEBI" id="CHEBI:58681"/>
        <dbReference type="ChEBI" id="CHEBI:143788"/>
        <dbReference type="ChEBI" id="CHEBI:456216"/>
        <dbReference type="EC" id="6.3.4.13"/>
    </reaction>
</comment>
<dbReference type="SUPFAM" id="SSF51246">
    <property type="entry name" value="Rudiment single hybrid motif"/>
    <property type="match status" value="1"/>
</dbReference>
<dbReference type="Gene3D" id="3.40.50.20">
    <property type="match status" value="1"/>
</dbReference>
<evidence type="ECO:0000256" key="7">
    <source>
        <dbReference type="ARBA" id="ARBA00022840"/>
    </source>
</evidence>
<dbReference type="FunFam" id="3.90.600.10:FF:000001">
    <property type="entry name" value="Trifunctional purine biosynthetic protein adenosine-3"/>
    <property type="match status" value="1"/>
</dbReference>
<proteinExistence type="inferred from homology"/>
<reference evidence="15 16" key="1">
    <citation type="journal article" date="2016" name="Nat. Commun.">
        <title>Thousands of microbial genomes shed light on interconnected biogeochemical processes in an aquifer system.</title>
        <authorList>
            <person name="Anantharaman K."/>
            <person name="Brown C.T."/>
            <person name="Hug L.A."/>
            <person name="Sharon I."/>
            <person name="Castelle C.J."/>
            <person name="Probst A.J."/>
            <person name="Thomas B.C."/>
            <person name="Singh A."/>
            <person name="Wilkins M.J."/>
            <person name="Karaoz U."/>
            <person name="Brodie E.L."/>
            <person name="Williams K.H."/>
            <person name="Hubbard S.S."/>
            <person name="Banfield J.F."/>
        </authorList>
    </citation>
    <scope>NUCLEOTIDE SEQUENCE [LARGE SCALE GENOMIC DNA]</scope>
</reference>
<dbReference type="Pfam" id="PF01071">
    <property type="entry name" value="GARS_A"/>
    <property type="match status" value="1"/>
</dbReference>
<dbReference type="HAMAP" id="MF_00138">
    <property type="entry name" value="GARS"/>
    <property type="match status" value="1"/>
</dbReference>
<dbReference type="SMART" id="SM01210">
    <property type="entry name" value="GARS_C"/>
    <property type="match status" value="1"/>
</dbReference>
<organism evidence="15 16">
    <name type="scientific">Candidatus Liptonbacteria bacterium RIFCSPHIGHO2_01_FULL_57_28</name>
    <dbReference type="NCBI Taxonomy" id="1798647"/>
    <lineage>
        <taxon>Bacteria</taxon>
        <taxon>Candidatus Liptoniibacteriota</taxon>
    </lineage>
</organism>
<dbReference type="FunFam" id="3.30.1490.20:FF:000006">
    <property type="entry name" value="phosphoribosylamine--glycine ligase, chloroplastic-like"/>
    <property type="match status" value="1"/>
</dbReference>
<dbReference type="AlphaFoldDB" id="A0A1G2C8A6"/>
<evidence type="ECO:0000256" key="1">
    <source>
        <dbReference type="ARBA" id="ARBA00005174"/>
    </source>
</evidence>
<protein>
    <recommendedName>
        <fullName evidence="2 12">Phosphoribosylamine--glycine ligase</fullName>
        <ecNumber evidence="2 12">6.3.4.13</ecNumber>
    </recommendedName>
    <alternativeName>
        <fullName evidence="12">GARS</fullName>
    </alternativeName>
    <alternativeName>
        <fullName evidence="10 12">Glycinamide ribonucleotide synthetase</fullName>
    </alternativeName>
    <alternativeName>
        <fullName evidence="11 12">Phosphoribosylglycinamide synthetase</fullName>
    </alternativeName>
</protein>
<evidence type="ECO:0000256" key="3">
    <source>
        <dbReference type="ARBA" id="ARBA00022598"/>
    </source>
</evidence>
<dbReference type="GO" id="GO:0005524">
    <property type="term" value="F:ATP binding"/>
    <property type="evidence" value="ECO:0007669"/>
    <property type="project" value="UniProtKB-UniRule"/>
</dbReference>
<dbReference type="InterPro" id="IPR000115">
    <property type="entry name" value="PRibGlycinamide_synth"/>
</dbReference>
<dbReference type="EMBL" id="MHKX01000029">
    <property type="protein sequence ID" value="OGY97622.1"/>
    <property type="molecule type" value="Genomic_DNA"/>
</dbReference>
<dbReference type="PROSITE" id="PS50975">
    <property type="entry name" value="ATP_GRASP"/>
    <property type="match status" value="1"/>
</dbReference>
<dbReference type="GO" id="GO:0004637">
    <property type="term" value="F:phosphoribosylamine-glycine ligase activity"/>
    <property type="evidence" value="ECO:0007669"/>
    <property type="project" value="UniProtKB-UniRule"/>
</dbReference>
<evidence type="ECO:0000256" key="12">
    <source>
        <dbReference type="HAMAP-Rule" id="MF_00138"/>
    </source>
</evidence>
<evidence type="ECO:0000256" key="11">
    <source>
        <dbReference type="ARBA" id="ARBA00042864"/>
    </source>
</evidence>
<dbReference type="SUPFAM" id="SSF56059">
    <property type="entry name" value="Glutathione synthetase ATP-binding domain-like"/>
    <property type="match status" value="1"/>
</dbReference>
<evidence type="ECO:0000256" key="10">
    <source>
        <dbReference type="ARBA" id="ARBA00042242"/>
    </source>
</evidence>
<dbReference type="InterPro" id="IPR016185">
    <property type="entry name" value="PreATP-grasp_dom_sf"/>
</dbReference>
<dbReference type="SMART" id="SM01209">
    <property type="entry name" value="GARS_A"/>
    <property type="match status" value="1"/>
</dbReference>
<evidence type="ECO:0000313" key="16">
    <source>
        <dbReference type="Proteomes" id="UP000179059"/>
    </source>
</evidence>
<dbReference type="SUPFAM" id="SSF52440">
    <property type="entry name" value="PreATP-grasp domain"/>
    <property type="match status" value="1"/>
</dbReference>
<comment type="similarity">
    <text evidence="9 12">Belongs to the GARS family.</text>
</comment>
<comment type="pathway">
    <text evidence="1 12">Purine metabolism; IMP biosynthesis via de novo pathway; N(1)-(5-phospho-D-ribosyl)glycinamide from 5-phospho-alpha-D-ribose 1-diphosphate: step 2/2.</text>
</comment>
<dbReference type="GO" id="GO:0006189">
    <property type="term" value="P:'de novo' IMP biosynthetic process"/>
    <property type="evidence" value="ECO:0007669"/>
    <property type="project" value="UniProtKB-UniRule"/>
</dbReference>
<keyword evidence="5 13" id="KW-0547">Nucleotide-binding</keyword>
<dbReference type="STRING" id="1798647.A2855_01860"/>
<gene>
    <name evidence="12" type="primary">purD</name>
    <name evidence="15" type="ORF">A2855_01860</name>
</gene>
<sequence>MGAKVLVVGSGGREHALAWKLAQSQHVAKVFMAPGNGGTASFAENIPISATSAPALLEFAKNNDIDLTVVGPDDALALGIVDAFKAAGLRIFGPNKAAAEIESSKAFAKAFMARHGIPTAKFQTFKKLEPARQYVENGKFPVVIKASGLALGKGVIVANDLQEAKNALKTMFTDRAFGDAANEVVIEEFLDGPEISIHVLSDGKDFVILPTSQDHKAALDGGRGPNTGGMGTVAPLPWVSAEDIERIRKEIVKPALAGMSAESRPFTGLLYPGLKMTADGPKVLEFNARWGDPETQSYMRLIKSDLYDVFLACAEGRLAGQKVEWSGGAACCVVLASGGYPGSYEKGKEISGIAAAEEISGVKVFHAGTAIKNGRLVTSGGRVLGVTATGDNLGKALQTAYQAIAEISFDGMYYRRDIGAASP</sequence>
<dbReference type="InterPro" id="IPR020560">
    <property type="entry name" value="PRibGlycinamide_synth_C-dom"/>
</dbReference>
<evidence type="ECO:0000256" key="9">
    <source>
        <dbReference type="ARBA" id="ARBA00038345"/>
    </source>
</evidence>
<dbReference type="GO" id="GO:0009113">
    <property type="term" value="P:purine nucleobase biosynthetic process"/>
    <property type="evidence" value="ECO:0007669"/>
    <property type="project" value="InterPro"/>
</dbReference>
<keyword evidence="3 12" id="KW-0436">Ligase</keyword>
<accession>A0A1G2C8A6</accession>
<comment type="caution">
    <text evidence="15">The sequence shown here is derived from an EMBL/GenBank/DDBJ whole genome shotgun (WGS) entry which is preliminary data.</text>
</comment>
<dbReference type="EC" id="6.3.4.13" evidence="2 12"/>
<dbReference type="Gene3D" id="3.30.1490.20">
    <property type="entry name" value="ATP-grasp fold, A domain"/>
    <property type="match status" value="1"/>
</dbReference>
<evidence type="ECO:0000256" key="4">
    <source>
        <dbReference type="ARBA" id="ARBA00022723"/>
    </source>
</evidence>
<dbReference type="Gene3D" id="3.30.470.20">
    <property type="entry name" value="ATP-grasp fold, B domain"/>
    <property type="match status" value="1"/>
</dbReference>
<dbReference type="InterPro" id="IPR013815">
    <property type="entry name" value="ATP_grasp_subdomain_1"/>
</dbReference>
<dbReference type="Gene3D" id="3.90.600.10">
    <property type="entry name" value="Phosphoribosylglycinamide synthetase, C-terminal domain"/>
    <property type="match status" value="1"/>
</dbReference>
<dbReference type="FunFam" id="3.40.50.20:FF:000006">
    <property type="entry name" value="Phosphoribosylamine--glycine ligase, chloroplastic"/>
    <property type="match status" value="1"/>
</dbReference>
<dbReference type="InterPro" id="IPR037123">
    <property type="entry name" value="PRibGlycinamide_synth_C_sf"/>
</dbReference>
<evidence type="ECO:0000256" key="13">
    <source>
        <dbReference type="PROSITE-ProRule" id="PRU00409"/>
    </source>
</evidence>
<evidence type="ECO:0000259" key="14">
    <source>
        <dbReference type="PROSITE" id="PS50975"/>
    </source>
</evidence>
<dbReference type="UniPathway" id="UPA00074">
    <property type="reaction ID" value="UER00125"/>
</dbReference>
<dbReference type="Proteomes" id="UP000179059">
    <property type="component" value="Unassembled WGS sequence"/>
</dbReference>
<evidence type="ECO:0000313" key="15">
    <source>
        <dbReference type="EMBL" id="OGY97622.1"/>
    </source>
</evidence>
<dbReference type="Pfam" id="PF02844">
    <property type="entry name" value="GARS_N"/>
    <property type="match status" value="1"/>
</dbReference>
<dbReference type="InterPro" id="IPR011054">
    <property type="entry name" value="Rudment_hybrid_motif"/>
</dbReference>
<dbReference type="InterPro" id="IPR011761">
    <property type="entry name" value="ATP-grasp"/>
</dbReference>
<dbReference type="InterPro" id="IPR020561">
    <property type="entry name" value="PRibGlycinamid_synth_ATP-grasp"/>
</dbReference>
<evidence type="ECO:0000256" key="6">
    <source>
        <dbReference type="ARBA" id="ARBA00022755"/>
    </source>
</evidence>
<evidence type="ECO:0000256" key="8">
    <source>
        <dbReference type="ARBA" id="ARBA00023211"/>
    </source>
</evidence>
<keyword evidence="7 13" id="KW-0067">ATP-binding</keyword>
<dbReference type="PANTHER" id="PTHR43472:SF1">
    <property type="entry name" value="PHOSPHORIBOSYLAMINE--GLYCINE LIGASE, CHLOROPLASTIC"/>
    <property type="match status" value="1"/>
</dbReference>